<dbReference type="GO" id="GO:0005524">
    <property type="term" value="F:ATP binding"/>
    <property type="evidence" value="ECO:0007669"/>
    <property type="project" value="UniProtKB-UniRule"/>
</dbReference>
<evidence type="ECO:0000259" key="11">
    <source>
        <dbReference type="PROSITE" id="PS50030"/>
    </source>
</evidence>
<dbReference type="CDD" id="cd14079">
    <property type="entry name" value="STKc_AMPK_alpha"/>
    <property type="match status" value="1"/>
</dbReference>
<dbReference type="SUPFAM" id="SSF103243">
    <property type="entry name" value="KA1-like"/>
    <property type="match status" value="1"/>
</dbReference>
<evidence type="ECO:0000256" key="1">
    <source>
        <dbReference type="ARBA" id="ARBA00012513"/>
    </source>
</evidence>
<dbReference type="InterPro" id="IPR028375">
    <property type="entry name" value="KA1/Ssp2_C"/>
</dbReference>
<keyword evidence="6 9" id="KW-0067">ATP-binding</keyword>
<dbReference type="PROSITE" id="PS50011">
    <property type="entry name" value="PROTEIN_KINASE_DOM"/>
    <property type="match status" value="1"/>
</dbReference>
<dbReference type="GO" id="GO:0004674">
    <property type="term" value="F:protein serine/threonine kinase activity"/>
    <property type="evidence" value="ECO:0000318"/>
    <property type="project" value="GO_Central"/>
</dbReference>
<keyword evidence="13" id="KW-1185">Reference proteome</keyword>
<dbReference type="PROSITE" id="PS00107">
    <property type="entry name" value="PROTEIN_KINASE_ATP"/>
    <property type="match status" value="1"/>
</dbReference>
<organism evidence="12 13">
    <name type="scientific">Vitis vinifera</name>
    <name type="common">Grape</name>
    <dbReference type="NCBI Taxonomy" id="29760"/>
    <lineage>
        <taxon>Eukaryota</taxon>
        <taxon>Viridiplantae</taxon>
        <taxon>Streptophyta</taxon>
        <taxon>Embryophyta</taxon>
        <taxon>Tracheophyta</taxon>
        <taxon>Spermatophyta</taxon>
        <taxon>Magnoliopsida</taxon>
        <taxon>eudicotyledons</taxon>
        <taxon>Gunneridae</taxon>
        <taxon>Pentapetalae</taxon>
        <taxon>rosids</taxon>
        <taxon>Vitales</taxon>
        <taxon>Vitaceae</taxon>
        <taxon>Viteae</taxon>
        <taxon>Vitis</taxon>
    </lineage>
</organism>
<dbReference type="Proteomes" id="UP000009183">
    <property type="component" value="Chromosome 8"/>
</dbReference>
<dbReference type="PROSITE" id="PS50030">
    <property type="entry name" value="UBA"/>
    <property type="match status" value="1"/>
</dbReference>
<dbReference type="GO" id="GO:0106310">
    <property type="term" value="F:protein serine kinase activity"/>
    <property type="evidence" value="ECO:0007669"/>
    <property type="project" value="RHEA"/>
</dbReference>
<feature type="binding site" evidence="9">
    <location>
        <position position="133"/>
    </location>
    <ligand>
        <name>ATP</name>
        <dbReference type="ChEBI" id="CHEBI:30616"/>
    </ligand>
</feature>
<dbReference type="EC" id="2.7.11.1" evidence="1"/>
<evidence type="ECO:0000256" key="3">
    <source>
        <dbReference type="ARBA" id="ARBA00022679"/>
    </source>
</evidence>
<evidence type="ECO:0000256" key="9">
    <source>
        <dbReference type="PROSITE-ProRule" id="PRU10141"/>
    </source>
</evidence>
<gene>
    <name evidence="12" type="ordered locus">VIT_08s0040g00720</name>
</gene>
<evidence type="ECO:0000256" key="4">
    <source>
        <dbReference type="ARBA" id="ARBA00022741"/>
    </source>
</evidence>
<dbReference type="SMART" id="SM00165">
    <property type="entry name" value="UBA"/>
    <property type="match status" value="1"/>
</dbReference>
<dbReference type="SMART" id="SM00220">
    <property type="entry name" value="S_TKc"/>
    <property type="match status" value="1"/>
</dbReference>
<feature type="domain" description="UBA" evidence="11">
    <location>
        <begin position="376"/>
        <end position="416"/>
    </location>
</feature>
<dbReference type="eggNOG" id="KOG0583">
    <property type="taxonomic scope" value="Eukaryota"/>
</dbReference>
<sequence length="547" mass="62482">MGMSAQPISKERKAAPVIIPEKRKPVTEVDTRFVRCTVFSKLVSECLSEKWLSTPIHVSIFFPLLCLARRLHIVPVFFLWSSSYSSSMDETMGSMPSQKTLGNYRLGKTLGIGAFGKVKVALHTTTKLKVAIKILDRQSIDDSTADRVKREINILRLFSHPHIVRLYEVIETRTKIYVVMEYMNSGELFDYITENDRLQEDEARHFFQQIISGVECCHVNMVVHRDLKPENLLLDTKRNVKVADFGLSNVMRDGHFLKTSCGSPNYAAPEVISEQLYSGPEVDVWSCGVILFALLCGRLPFDADSLSGLYAKIKSGIYTFPNHLSRAARDLIARILVVDPIKRISIPEIRRHPWFQQHLPKYIALRTIDAIYTTNKVDEEIVQQVVKIGFDINEVIQSLQNRLQNEATVAYHLLLDNHFRIHCSYLKNEFIESLPQDPNPTDHPEMQMSSLAPMQRQWALGLKSQARPIETMTTVLKVFERLNVKWKKIGPYNMKCLWIPPLAAYPKLTVGNDPAQDHIYSVDPSIMAMNKRAIRSQNAVKFEIQGK</sequence>
<dbReference type="PaxDb" id="29760-VIT_08s0040g00720.t01"/>
<dbReference type="Gene3D" id="3.30.310.80">
    <property type="entry name" value="Kinase associated domain 1, KA1"/>
    <property type="match status" value="1"/>
</dbReference>
<accession>F6HQQ4</accession>
<dbReference type="InterPro" id="IPR008271">
    <property type="entry name" value="Ser/Thr_kinase_AS"/>
</dbReference>
<dbReference type="EMBL" id="FN596008">
    <property type="protein sequence ID" value="CCB57135.1"/>
    <property type="molecule type" value="Genomic_DNA"/>
</dbReference>
<comment type="catalytic activity">
    <reaction evidence="7">
        <text>L-threonyl-[protein] + ATP = O-phospho-L-threonyl-[protein] + ADP + H(+)</text>
        <dbReference type="Rhea" id="RHEA:46608"/>
        <dbReference type="Rhea" id="RHEA-COMP:11060"/>
        <dbReference type="Rhea" id="RHEA-COMP:11605"/>
        <dbReference type="ChEBI" id="CHEBI:15378"/>
        <dbReference type="ChEBI" id="CHEBI:30013"/>
        <dbReference type="ChEBI" id="CHEBI:30616"/>
        <dbReference type="ChEBI" id="CHEBI:61977"/>
        <dbReference type="ChEBI" id="CHEBI:456216"/>
        <dbReference type="EC" id="2.7.11.1"/>
    </reaction>
</comment>
<keyword evidence="4 9" id="KW-0547">Nucleotide-binding</keyword>
<dbReference type="PANTHER" id="PTHR24346:SF82">
    <property type="entry name" value="KP78A-RELATED"/>
    <property type="match status" value="1"/>
</dbReference>
<dbReference type="Gene3D" id="1.10.510.10">
    <property type="entry name" value="Transferase(Phosphotransferase) domain 1"/>
    <property type="match status" value="1"/>
</dbReference>
<dbReference type="SUPFAM" id="SSF56112">
    <property type="entry name" value="Protein kinase-like (PK-like)"/>
    <property type="match status" value="1"/>
</dbReference>
<evidence type="ECO:0000256" key="8">
    <source>
        <dbReference type="ARBA" id="ARBA00048679"/>
    </source>
</evidence>
<dbReference type="Pfam" id="PF00069">
    <property type="entry name" value="Pkinase"/>
    <property type="match status" value="1"/>
</dbReference>
<dbReference type="InParanoid" id="F6HQQ4"/>
<proteinExistence type="predicted"/>
<evidence type="ECO:0000256" key="5">
    <source>
        <dbReference type="ARBA" id="ARBA00022777"/>
    </source>
</evidence>
<dbReference type="InterPro" id="IPR017441">
    <property type="entry name" value="Protein_kinase_ATP_BS"/>
</dbReference>
<dbReference type="STRING" id="29760.F6HQQ4"/>
<evidence type="ECO:0000313" key="12">
    <source>
        <dbReference type="EMBL" id="CCB57135.1"/>
    </source>
</evidence>
<evidence type="ECO:0000256" key="2">
    <source>
        <dbReference type="ARBA" id="ARBA00022527"/>
    </source>
</evidence>
<dbReference type="OrthoDB" id="193931at2759"/>
<dbReference type="CDD" id="cd14335">
    <property type="entry name" value="UBA_SnRK1_plant"/>
    <property type="match status" value="1"/>
</dbReference>
<dbReference type="InterPro" id="IPR011009">
    <property type="entry name" value="Kinase-like_dom_sf"/>
</dbReference>
<dbReference type="AlphaFoldDB" id="F6HQQ4"/>
<evidence type="ECO:0000259" key="10">
    <source>
        <dbReference type="PROSITE" id="PS50011"/>
    </source>
</evidence>
<keyword evidence="3" id="KW-0808">Transferase</keyword>
<feature type="domain" description="Protein kinase" evidence="10">
    <location>
        <begin position="104"/>
        <end position="355"/>
    </location>
</feature>
<dbReference type="InterPro" id="IPR015940">
    <property type="entry name" value="UBA"/>
</dbReference>
<dbReference type="PROSITE" id="PS00108">
    <property type="entry name" value="PROTEIN_KINASE_ST"/>
    <property type="match status" value="1"/>
</dbReference>
<keyword evidence="5" id="KW-0418">Kinase</keyword>
<dbReference type="PANTHER" id="PTHR24346">
    <property type="entry name" value="MAP/MICROTUBULE AFFINITY-REGULATING KINASE"/>
    <property type="match status" value="1"/>
</dbReference>
<reference evidence="13" key="1">
    <citation type="journal article" date="2007" name="Nature">
        <title>The grapevine genome sequence suggests ancestral hexaploidization in major angiosperm phyla.</title>
        <authorList>
            <consortium name="The French-Italian Public Consortium for Grapevine Genome Characterization."/>
            <person name="Jaillon O."/>
            <person name="Aury J.-M."/>
            <person name="Noel B."/>
            <person name="Policriti A."/>
            <person name="Clepet C."/>
            <person name="Casagrande A."/>
            <person name="Choisne N."/>
            <person name="Aubourg S."/>
            <person name="Vitulo N."/>
            <person name="Jubin C."/>
            <person name="Vezzi A."/>
            <person name="Legeai F."/>
            <person name="Hugueney P."/>
            <person name="Dasilva C."/>
            <person name="Horner D."/>
            <person name="Mica E."/>
            <person name="Jublot D."/>
            <person name="Poulain J."/>
            <person name="Bruyere C."/>
            <person name="Billault A."/>
            <person name="Segurens B."/>
            <person name="Gouyvenoux M."/>
            <person name="Ugarte E."/>
            <person name="Cattonaro F."/>
            <person name="Anthouard V."/>
            <person name="Vico V."/>
            <person name="Del Fabbro C."/>
            <person name="Alaux M."/>
            <person name="Di Gaspero G."/>
            <person name="Dumas V."/>
            <person name="Felice N."/>
            <person name="Paillard S."/>
            <person name="Juman I."/>
            <person name="Moroldo M."/>
            <person name="Scalabrin S."/>
            <person name="Canaguier A."/>
            <person name="Le Clainche I."/>
            <person name="Malacrida G."/>
            <person name="Durand E."/>
            <person name="Pesole G."/>
            <person name="Laucou V."/>
            <person name="Chatelet P."/>
            <person name="Merdinoglu D."/>
            <person name="Delledonne M."/>
            <person name="Pezzotti M."/>
            <person name="Lecharny A."/>
            <person name="Scarpelli C."/>
            <person name="Artiguenave F."/>
            <person name="Pe M.E."/>
            <person name="Valle G."/>
            <person name="Morgante M."/>
            <person name="Caboche M."/>
            <person name="Adam-Blondon A.-F."/>
            <person name="Weissenbach J."/>
            <person name="Quetier F."/>
            <person name="Wincker P."/>
        </authorList>
    </citation>
    <scope>NUCLEOTIDE SEQUENCE [LARGE SCALE GENOMIC DNA]</scope>
    <source>
        <strain evidence="13">cv. Pinot noir / PN40024</strain>
    </source>
</reference>
<dbReference type="FunFam" id="1.10.510.10:FF:000592">
    <property type="entry name" value="CAMK family protein kinase"/>
    <property type="match status" value="1"/>
</dbReference>
<dbReference type="InterPro" id="IPR000719">
    <property type="entry name" value="Prot_kinase_dom"/>
</dbReference>
<dbReference type="FunFam" id="3.30.200.20:FF:000003">
    <property type="entry name" value="Non-specific serine/threonine protein kinase"/>
    <property type="match status" value="1"/>
</dbReference>
<keyword evidence="2" id="KW-0723">Serine/threonine-protein kinase</keyword>
<evidence type="ECO:0000256" key="7">
    <source>
        <dbReference type="ARBA" id="ARBA00047899"/>
    </source>
</evidence>
<dbReference type="ExpressionAtlas" id="F6HQQ4">
    <property type="expression patterns" value="baseline and differential"/>
</dbReference>
<name>F6HQQ4_VITVI</name>
<evidence type="ECO:0000256" key="6">
    <source>
        <dbReference type="ARBA" id="ARBA00022840"/>
    </source>
</evidence>
<comment type="catalytic activity">
    <reaction evidence="8">
        <text>L-seryl-[protein] + ATP = O-phospho-L-seryl-[protein] + ADP + H(+)</text>
        <dbReference type="Rhea" id="RHEA:17989"/>
        <dbReference type="Rhea" id="RHEA-COMP:9863"/>
        <dbReference type="Rhea" id="RHEA-COMP:11604"/>
        <dbReference type="ChEBI" id="CHEBI:15378"/>
        <dbReference type="ChEBI" id="CHEBI:29999"/>
        <dbReference type="ChEBI" id="CHEBI:30616"/>
        <dbReference type="ChEBI" id="CHEBI:83421"/>
        <dbReference type="ChEBI" id="CHEBI:456216"/>
        <dbReference type="EC" id="2.7.11.1"/>
    </reaction>
</comment>
<evidence type="ECO:0000313" key="13">
    <source>
        <dbReference type="Proteomes" id="UP000009183"/>
    </source>
</evidence>
<protein>
    <recommendedName>
        <fullName evidence="1">non-specific serine/threonine protein kinase</fullName>
        <ecNumber evidence="1">2.7.11.1</ecNumber>
    </recommendedName>
</protein>
<dbReference type="HOGENOM" id="CLU_000288_59_3_1"/>